<reference evidence="1" key="1">
    <citation type="submission" date="2022-07" db="EMBL/GenBank/DDBJ databases">
        <title>Genome Sequence of Phlebia brevispora.</title>
        <authorList>
            <person name="Buettner E."/>
        </authorList>
    </citation>
    <scope>NUCLEOTIDE SEQUENCE</scope>
    <source>
        <strain evidence="1">MPL23</strain>
    </source>
</reference>
<proteinExistence type="predicted"/>
<protein>
    <submittedName>
        <fullName evidence="1">Uncharacterized protein</fullName>
    </submittedName>
</protein>
<keyword evidence="2" id="KW-1185">Reference proteome</keyword>
<comment type="caution">
    <text evidence="1">The sequence shown here is derived from an EMBL/GenBank/DDBJ whole genome shotgun (WGS) entry which is preliminary data.</text>
</comment>
<sequence length="803" mass="90398">MTSTSIVDDCADATSGWFTLAKTVREVDERTIQDYKEDIDTLLVFAGLFSAVMTSFVVDSYKNLQQDPATTSMLLLQQISFQLNSFSSIPEGINSSVSPPAPLTTVTFVPSPVAVRVNALWFASLIISLSTVSFGMLVKQWLREYLAITPTAAQVRLRIRHYRAQALSDWKVLEIAAVLPLLLQVSLGLFLVGLCHFTADVHSSLGCMSAPLVSAWALFLFLTGVAPLLFPRCPYRIAVFKRAARLCRRCLDPVLVRARETYYRLKAISICIWSTLRHSCAQSNINYGGRNCYSSTSFADEDSAALTSGNDADILITVDALIADDTLLPSIWSCYRSSFPSSNILFPCPFTFLQQIVRNRGRRNLQYIHTQSADMSPVSRRAWIFLTARVADCLREQLSNRLERSTDGGFTSFHWQANMQAPFLMLFSRGDPALPAEAIEPIRQVILLDRPKACHALSLCRTDTESGDETAIKKSGHLLFTGVMKRLRDVVLSFNDLILALSLVEDVVGHRLYAESYDSAKFDIATILDPALPLHDLFSEDALRALVDIYAGVVNQALNMAFLADGPAWPTWLVCVLHRLAIAAYSVERLGLPNEVRVLPSLWRLCDRLMCKKEHMRVLLHTLVESPHTHLITVGGVMSRALSVVNTFGFRDTPEWARIVKNVWDLVQEDSDLLLRYPLRLCFAVVQMPAFEEDDPFYSSWRSIFLRLVSVIHQHGPGVLSAEDAQSAERCLERMWLLDSGTSSSYDEEFYIEWSRSFCEERSFFPDELVEVLHRVAGGTKLDFRMRLMREKRHTETEKAISK</sequence>
<dbReference type="Proteomes" id="UP001148662">
    <property type="component" value="Unassembled WGS sequence"/>
</dbReference>
<gene>
    <name evidence="1" type="ORF">NM688_g2417</name>
</gene>
<accession>A0ACC1T8Y1</accession>
<name>A0ACC1T8Y1_9APHY</name>
<dbReference type="EMBL" id="JANHOG010000304">
    <property type="protein sequence ID" value="KAJ3555725.1"/>
    <property type="molecule type" value="Genomic_DNA"/>
</dbReference>
<evidence type="ECO:0000313" key="2">
    <source>
        <dbReference type="Proteomes" id="UP001148662"/>
    </source>
</evidence>
<evidence type="ECO:0000313" key="1">
    <source>
        <dbReference type="EMBL" id="KAJ3555725.1"/>
    </source>
</evidence>
<organism evidence="1 2">
    <name type="scientific">Phlebia brevispora</name>
    <dbReference type="NCBI Taxonomy" id="194682"/>
    <lineage>
        <taxon>Eukaryota</taxon>
        <taxon>Fungi</taxon>
        <taxon>Dikarya</taxon>
        <taxon>Basidiomycota</taxon>
        <taxon>Agaricomycotina</taxon>
        <taxon>Agaricomycetes</taxon>
        <taxon>Polyporales</taxon>
        <taxon>Meruliaceae</taxon>
        <taxon>Phlebia</taxon>
    </lineage>
</organism>